<evidence type="ECO:0000313" key="1">
    <source>
        <dbReference type="EMBL" id="GIY35796.1"/>
    </source>
</evidence>
<evidence type="ECO:0000313" key="2">
    <source>
        <dbReference type="Proteomes" id="UP001054837"/>
    </source>
</evidence>
<comment type="caution">
    <text evidence="1">The sequence shown here is derived from an EMBL/GenBank/DDBJ whole genome shotgun (WGS) entry which is preliminary data.</text>
</comment>
<dbReference type="Proteomes" id="UP001054837">
    <property type="component" value="Unassembled WGS sequence"/>
</dbReference>
<dbReference type="AlphaFoldDB" id="A0AAV4SRG7"/>
<organism evidence="1 2">
    <name type="scientific">Caerostris darwini</name>
    <dbReference type="NCBI Taxonomy" id="1538125"/>
    <lineage>
        <taxon>Eukaryota</taxon>
        <taxon>Metazoa</taxon>
        <taxon>Ecdysozoa</taxon>
        <taxon>Arthropoda</taxon>
        <taxon>Chelicerata</taxon>
        <taxon>Arachnida</taxon>
        <taxon>Araneae</taxon>
        <taxon>Araneomorphae</taxon>
        <taxon>Entelegynae</taxon>
        <taxon>Araneoidea</taxon>
        <taxon>Araneidae</taxon>
        <taxon>Caerostris</taxon>
    </lineage>
</organism>
<accession>A0AAV4SRG7</accession>
<name>A0AAV4SRG7_9ARAC</name>
<protein>
    <submittedName>
        <fullName evidence="1">Uncharacterized protein</fullName>
    </submittedName>
</protein>
<dbReference type="EMBL" id="BPLQ01008199">
    <property type="protein sequence ID" value="GIY35796.1"/>
    <property type="molecule type" value="Genomic_DNA"/>
</dbReference>
<sequence>MYNLVGAIFIILDGVRHSLLQNPIFYLPDCRVRVVFSTAPPTLALMNNSKECKLQTSHISDDGNFREVLGNGHLKNKVTQQYGTYNNLHVSFNCDAWRPLTVY</sequence>
<keyword evidence="2" id="KW-1185">Reference proteome</keyword>
<gene>
    <name evidence="1" type="ORF">CDAR_403951</name>
</gene>
<reference evidence="1 2" key="1">
    <citation type="submission" date="2021-06" db="EMBL/GenBank/DDBJ databases">
        <title>Caerostris darwini draft genome.</title>
        <authorList>
            <person name="Kono N."/>
            <person name="Arakawa K."/>
        </authorList>
    </citation>
    <scope>NUCLEOTIDE SEQUENCE [LARGE SCALE GENOMIC DNA]</scope>
</reference>
<proteinExistence type="predicted"/>